<accession>W1Y6E6</accession>
<dbReference type="AlphaFoldDB" id="W1Y6E6"/>
<reference evidence="1" key="1">
    <citation type="submission" date="2013-12" db="EMBL/GenBank/DDBJ databases">
        <title>A Varibaculum cambriense genome reconstructed from a premature infant gut community with otherwise low bacterial novelty that shifts toward anaerobic metabolism during the third week of life.</title>
        <authorList>
            <person name="Brown C.T."/>
            <person name="Sharon I."/>
            <person name="Thomas B.C."/>
            <person name="Castelle C.J."/>
            <person name="Morowitz M.J."/>
            <person name="Banfield J.F."/>
        </authorList>
    </citation>
    <scope>NUCLEOTIDE SEQUENCE</scope>
</reference>
<name>W1Y6E6_9ZZZZ</name>
<evidence type="ECO:0000313" key="1">
    <source>
        <dbReference type="EMBL" id="ETJ36714.1"/>
    </source>
</evidence>
<organism evidence="1">
    <name type="scientific">human gut metagenome</name>
    <dbReference type="NCBI Taxonomy" id="408170"/>
    <lineage>
        <taxon>unclassified sequences</taxon>
        <taxon>metagenomes</taxon>
        <taxon>organismal metagenomes</taxon>
    </lineage>
</organism>
<proteinExistence type="predicted"/>
<dbReference type="EMBL" id="AZMM01009028">
    <property type="protein sequence ID" value="ETJ36714.1"/>
    <property type="molecule type" value="Genomic_DNA"/>
</dbReference>
<feature type="non-terminal residue" evidence="1">
    <location>
        <position position="1"/>
    </location>
</feature>
<gene>
    <name evidence="1" type="ORF">Q604_UNBC09028G0001</name>
</gene>
<comment type="caution">
    <text evidence="1">The sequence shown here is derived from an EMBL/GenBank/DDBJ whole genome shotgun (WGS) entry which is preliminary data.</text>
</comment>
<protein>
    <submittedName>
        <fullName evidence="1">Uncharacterized protein</fullName>
    </submittedName>
</protein>
<sequence length="31" mass="3474">RGKSMLTQSEMAVVFVLYETINQGINLTAMK</sequence>